<feature type="compositionally biased region" description="Polar residues" evidence="6">
    <location>
        <begin position="729"/>
        <end position="743"/>
    </location>
</feature>
<dbReference type="SUPFAM" id="SSF53474">
    <property type="entry name" value="alpha/beta-Hydrolases"/>
    <property type="match status" value="1"/>
</dbReference>
<dbReference type="OrthoDB" id="277931at2759"/>
<keyword evidence="9" id="KW-1185">Reference proteome</keyword>
<evidence type="ECO:0000256" key="2">
    <source>
        <dbReference type="ARBA" id="ARBA00009824"/>
    </source>
</evidence>
<evidence type="ECO:0000313" key="8">
    <source>
        <dbReference type="EMBL" id="KAF6002770.1"/>
    </source>
</evidence>
<feature type="compositionally biased region" description="Polar residues" evidence="6">
    <location>
        <begin position="273"/>
        <end position="284"/>
    </location>
</feature>
<feature type="region of interest" description="Disordered" evidence="6">
    <location>
        <begin position="615"/>
        <end position="761"/>
    </location>
</feature>
<feature type="compositionally biased region" description="Basic and acidic residues" evidence="6">
    <location>
        <begin position="675"/>
        <end position="692"/>
    </location>
</feature>
<feature type="compositionally biased region" description="Basic residues" evidence="6">
    <location>
        <begin position="702"/>
        <end position="717"/>
    </location>
</feature>
<dbReference type="PANTHER" id="PTHR17920">
    <property type="entry name" value="TRANSMEMBRANE AND COILED-COIL DOMAIN-CONTAINING PROTEIN 4 TMCO4"/>
    <property type="match status" value="1"/>
</dbReference>
<feature type="transmembrane region" description="Helical" evidence="7">
    <location>
        <begin position="487"/>
        <end position="520"/>
    </location>
</feature>
<dbReference type="Proteomes" id="UP000530660">
    <property type="component" value="Unassembled WGS sequence"/>
</dbReference>
<dbReference type="EMBL" id="VWRR01000009">
    <property type="protein sequence ID" value="KAF6002770.1"/>
    <property type="molecule type" value="Genomic_DNA"/>
</dbReference>
<evidence type="ECO:0000256" key="6">
    <source>
        <dbReference type="SAM" id="MobiDB-lite"/>
    </source>
</evidence>
<keyword evidence="3 7" id="KW-0812">Transmembrane</keyword>
<feature type="transmembrane region" description="Helical" evidence="7">
    <location>
        <begin position="455"/>
        <end position="481"/>
    </location>
</feature>
<evidence type="ECO:0000256" key="3">
    <source>
        <dbReference type="ARBA" id="ARBA00022692"/>
    </source>
</evidence>
<evidence type="ECO:0000313" key="9">
    <source>
        <dbReference type="Proteomes" id="UP000530660"/>
    </source>
</evidence>
<feature type="compositionally biased region" description="Polar residues" evidence="6">
    <location>
        <begin position="653"/>
        <end position="666"/>
    </location>
</feature>
<evidence type="ECO:0000256" key="7">
    <source>
        <dbReference type="SAM" id="Phobius"/>
    </source>
</evidence>
<comment type="similarity">
    <text evidence="2">Belongs to the TMCO4 family.</text>
</comment>
<feature type="region of interest" description="Disordered" evidence="6">
    <location>
        <begin position="549"/>
        <end position="596"/>
    </location>
</feature>
<keyword evidence="4 7" id="KW-1133">Transmembrane helix</keyword>
<evidence type="ECO:0000256" key="5">
    <source>
        <dbReference type="ARBA" id="ARBA00023136"/>
    </source>
</evidence>
<dbReference type="PANTHER" id="PTHR17920:SF3">
    <property type="entry name" value="TRANSMEMBRANE AND COILED-COIL DOMAIN-CONTAINING PROTEIN 4"/>
    <property type="match status" value="1"/>
</dbReference>
<proteinExistence type="inferred from homology"/>
<gene>
    <name evidence="8" type="primary">TMCO4</name>
    <name evidence="8" type="ORF">F1559_003187</name>
</gene>
<evidence type="ECO:0000256" key="4">
    <source>
        <dbReference type="ARBA" id="ARBA00022989"/>
    </source>
</evidence>
<feature type="region of interest" description="Disordered" evidence="6">
    <location>
        <begin position="1"/>
        <end position="30"/>
    </location>
</feature>
<name>A0A7J7IJ41_9RHOD</name>
<accession>A0A7J7IJ41</accession>
<feature type="compositionally biased region" description="Low complexity" evidence="6">
    <location>
        <begin position="1"/>
        <end position="16"/>
    </location>
</feature>
<evidence type="ECO:0000256" key="1">
    <source>
        <dbReference type="ARBA" id="ARBA00004141"/>
    </source>
</evidence>
<dbReference type="InterPro" id="IPR029058">
    <property type="entry name" value="AB_hydrolase_fold"/>
</dbReference>
<feature type="region of interest" description="Disordered" evidence="6">
    <location>
        <begin position="1145"/>
        <end position="1174"/>
    </location>
</feature>
<dbReference type="GO" id="GO:0016020">
    <property type="term" value="C:membrane"/>
    <property type="evidence" value="ECO:0007669"/>
    <property type="project" value="UniProtKB-SubCell"/>
</dbReference>
<dbReference type="Pfam" id="PF05277">
    <property type="entry name" value="DUF726"/>
    <property type="match status" value="2"/>
</dbReference>
<sequence length="1174" mass="126591">MQCSSGSNQALSASSERSSRALERSTADSSVCSALESSALPRFTDTAGNGLEGGYEPLALDRVAPEKERFHVETERALFDESAGPSRAMLGSEYDLLQTEECEIDEEFGAFVTALDDTERELFTVDAKSVLERFATLQLEQASTEASLIHPGLESLTLEQRYGLGAFMVTMIAEKEDETRQCYGHVNTAQTNSASIATSGTSPPTGLVSVQAPEWTAPVVTETINTSVLSAGQANAERRRSKTYREHAADTDRARPGQDPVDEEPHGDAARSGPSNGDRSRLQSNDSSFAERYARLLLSGLGLMPSQVEALMYLWRACLEGDLIPGQRTELIASTAALIGTPAVRFSALQAMLTLSLSPGSYDARCRVFLRDAARALRIPWRKMNLVEYAVAALLQQQQEQHGGLESASVLGSWSETIPNHSIRPATRELSTEIDADAYALRAKKRYRRKSRRRAFKVAAMALGGGALFGLAGALAAPLLLPALVGIGITGASALAATGTVASGAVVGSFFGGLGAGYVGHKARKRTRMRLTDFELEPLGVEEAARAWRQQQTENDQTGCAAEQRSPDESSSPCSVFGDTAGAPRVSALGPSTPDADTEEAIRLLEAAIRDSLQSTLEQHHSDSETITAARDDHQNESDDSERAKMAPDSVPASPTDTSLGTSNRDQTSEDDSLEQIRERLTQTSLGKERDATAIQPMQSHKERREHRSWRRARRRRQPEPEQKGGGSSSSFAETRFPQSASQAPAPMLPWPSDHGQGDAESSKVFALAQNSADLPTSTPLQRGEGFRRSTPAAMLERRMKGPRQPRSRLPSTPANERHLEQPILPTPRTWNGTRLAEDEASTALELMADEEHSVAETEHGSRTSPMATDPLATTSGPRLSHSLHLAIFVPGWLTRSRQEGACASQFYSALGNGRLLPFAERFALRWEPGQLYEMGRAFLKFWTTKAATTAAQQAAPHLLQAVSFAAGALLSSIAWPLFVYSAADIVDGPWSVLLNRANAAGDALADMLALREHGQRPVTLIGYSHGARVVFKCLEALADAGVHGVVDDAFLIGAPCTGDGRRWLRASRAVAGRLVNAYCGTDWALALFHRGSSGQFRVAGLSPIRGCHWSSRERQLGAVGARGPSFSSRGAATYPHCTRCGDRRTQFSSYSSSRGGHAGGDRSSYRSVSTDSV</sequence>
<feature type="compositionally biased region" description="Basic and acidic residues" evidence="6">
    <location>
        <begin position="618"/>
        <end position="646"/>
    </location>
</feature>
<feature type="compositionally biased region" description="Basic and acidic residues" evidence="6">
    <location>
        <begin position="17"/>
        <end position="26"/>
    </location>
</feature>
<reference evidence="8 9" key="1">
    <citation type="journal article" date="2020" name="J. Phycol.">
        <title>Comparative genome analysis reveals Cyanidiococcus gen. nov., a new extremophilic red algal genus sister to Cyanidioschyzon (Cyanidioschyzonaceae, Rhodophyta).</title>
        <authorList>
            <person name="Liu S.-L."/>
            <person name="Chiang Y.-R."/>
            <person name="Yoon H.S."/>
            <person name="Fu H.-Y."/>
        </authorList>
    </citation>
    <scope>NUCLEOTIDE SEQUENCE [LARGE SCALE GENOMIC DNA]</scope>
    <source>
        <strain evidence="8 9">THAL066</strain>
    </source>
</reference>
<organism evidence="8 9">
    <name type="scientific">Cyanidiococcus yangmingshanensis</name>
    <dbReference type="NCBI Taxonomy" id="2690220"/>
    <lineage>
        <taxon>Eukaryota</taxon>
        <taxon>Rhodophyta</taxon>
        <taxon>Bangiophyceae</taxon>
        <taxon>Cyanidiales</taxon>
        <taxon>Cyanidiaceae</taxon>
        <taxon>Cyanidiococcus</taxon>
    </lineage>
</organism>
<feature type="compositionally biased region" description="Polar residues" evidence="6">
    <location>
        <begin position="549"/>
        <end position="558"/>
    </location>
</feature>
<comment type="subcellular location">
    <subcellularLocation>
        <location evidence="1">Membrane</location>
        <topology evidence="1">Multi-pass membrane protein</topology>
    </subcellularLocation>
</comment>
<keyword evidence="5 7" id="KW-0472">Membrane</keyword>
<feature type="region of interest" description="Disordered" evidence="6">
    <location>
        <begin position="797"/>
        <end position="816"/>
    </location>
</feature>
<comment type="caution">
    <text evidence="8">The sequence shown here is derived from an EMBL/GenBank/DDBJ whole genome shotgun (WGS) entry which is preliminary data.</text>
</comment>
<feature type="region of interest" description="Disordered" evidence="6">
    <location>
        <begin position="229"/>
        <end position="284"/>
    </location>
</feature>
<dbReference type="InterPro" id="IPR007941">
    <property type="entry name" value="DUF726"/>
</dbReference>
<feature type="compositionally biased region" description="Basic and acidic residues" evidence="6">
    <location>
        <begin position="243"/>
        <end position="256"/>
    </location>
</feature>
<protein>
    <submittedName>
        <fullName evidence="8">Transmembrane and coiled-coil domain-containing protein 4</fullName>
    </submittedName>
</protein>
<dbReference type="AlphaFoldDB" id="A0A7J7IJ41"/>